<sequence>MKSVIFLISIAESVNKAETADVLRRHGGKTGEALKAAGN</sequence>
<dbReference type="EMBL" id="UINC01049813">
    <property type="protein sequence ID" value="SVB62036.1"/>
    <property type="molecule type" value="Genomic_DNA"/>
</dbReference>
<organism evidence="1">
    <name type="scientific">marine metagenome</name>
    <dbReference type="NCBI Taxonomy" id="408172"/>
    <lineage>
        <taxon>unclassified sequences</taxon>
        <taxon>metagenomes</taxon>
        <taxon>ecological metagenomes</taxon>
    </lineage>
</organism>
<protein>
    <submittedName>
        <fullName evidence="1">Uncharacterized protein</fullName>
    </submittedName>
</protein>
<reference evidence="1" key="1">
    <citation type="submission" date="2018-05" db="EMBL/GenBank/DDBJ databases">
        <authorList>
            <person name="Lanie J.A."/>
            <person name="Ng W.-L."/>
            <person name="Kazmierczak K.M."/>
            <person name="Andrzejewski T.M."/>
            <person name="Davidsen T.M."/>
            <person name="Wayne K.J."/>
            <person name="Tettelin H."/>
            <person name="Glass J.I."/>
            <person name="Rusch D."/>
            <person name="Podicherti R."/>
            <person name="Tsui H.-C.T."/>
            <person name="Winkler M.E."/>
        </authorList>
    </citation>
    <scope>NUCLEOTIDE SEQUENCE</scope>
</reference>
<proteinExistence type="predicted"/>
<accession>A0A382FG13</accession>
<name>A0A382FG13_9ZZZZ</name>
<gene>
    <name evidence="1" type="ORF">METZ01_LOCUS214890</name>
</gene>
<dbReference type="AlphaFoldDB" id="A0A382FG13"/>
<evidence type="ECO:0000313" key="1">
    <source>
        <dbReference type="EMBL" id="SVB62036.1"/>
    </source>
</evidence>